<dbReference type="RefSeq" id="XP_035348582.1">
    <property type="nucleotide sequence ID" value="XM_035492689.1"/>
</dbReference>
<name>A0A7H8R8Z8_TALRU</name>
<reference evidence="3" key="1">
    <citation type="submission" date="2020-06" db="EMBL/GenBank/DDBJ databases">
        <title>A chromosome-scale genome assembly of Talaromyces rugulosus W13939.</title>
        <authorList>
            <person name="Wang B."/>
            <person name="Guo L."/>
            <person name="Ye K."/>
            <person name="Wang L."/>
        </authorList>
    </citation>
    <scope>NUCLEOTIDE SEQUENCE [LARGE SCALE GENOMIC DNA]</scope>
    <source>
        <strain evidence="3">W13939</strain>
    </source>
</reference>
<dbReference type="Gene3D" id="3.40.50.1820">
    <property type="entry name" value="alpha/beta hydrolase"/>
    <property type="match status" value="1"/>
</dbReference>
<dbReference type="InterPro" id="IPR002925">
    <property type="entry name" value="Dienelactn_hydro"/>
</dbReference>
<keyword evidence="3" id="KW-1185">Reference proteome</keyword>
<evidence type="ECO:0000259" key="1">
    <source>
        <dbReference type="Pfam" id="PF01738"/>
    </source>
</evidence>
<dbReference type="KEGG" id="trg:TRUGW13939_09569"/>
<dbReference type="EMBL" id="CP055902">
    <property type="protein sequence ID" value="QKX62408.1"/>
    <property type="molecule type" value="Genomic_DNA"/>
</dbReference>
<dbReference type="PANTHER" id="PTHR17630:SF105">
    <property type="entry name" value="DIENELACTONE HYDROLASE FAMILY PROTEIN (AFU_ORTHOLOGUE AFUA_4G08790)"/>
    <property type="match status" value="1"/>
</dbReference>
<sequence>MSCPDCFAGSIHEGQPKGQITKLHGLDVYVSSPPQEPSRPSNGIVIIVPDAFGWEFVNNRLLADHYAEKGNFTVYLPEFMNGHPAPLIGLTVIPKLFQGGVWGWLTKPYWLIRTLQVMLPFLIRNRLGKSWPIVEGLFKAVRENEGSNVPIGAAGFCWGGKHTVLLAHGGGSNTTTINNNNNNNNKPLIDAAFTGHPSMLKFPEDIDKITIPTSFALAGQDVTVDASKIEQIQRAIEKQPEEKKGESVIYPATGHGFCVRADHITKEKERAAAEAEDQAVAWFLKWFASAVY</sequence>
<dbReference type="InterPro" id="IPR029058">
    <property type="entry name" value="AB_hydrolase_fold"/>
</dbReference>
<gene>
    <name evidence="2" type="ORF">TRUGW13939_09569</name>
</gene>
<dbReference type="OrthoDB" id="17560at2759"/>
<dbReference type="GO" id="GO:0016787">
    <property type="term" value="F:hydrolase activity"/>
    <property type="evidence" value="ECO:0007669"/>
    <property type="project" value="InterPro"/>
</dbReference>
<dbReference type="PANTHER" id="PTHR17630">
    <property type="entry name" value="DIENELACTONE HYDROLASE"/>
    <property type="match status" value="1"/>
</dbReference>
<dbReference type="Proteomes" id="UP000509510">
    <property type="component" value="Chromosome V"/>
</dbReference>
<evidence type="ECO:0000313" key="2">
    <source>
        <dbReference type="EMBL" id="QKX62408.1"/>
    </source>
</evidence>
<evidence type="ECO:0000313" key="3">
    <source>
        <dbReference type="Proteomes" id="UP000509510"/>
    </source>
</evidence>
<dbReference type="SUPFAM" id="SSF53474">
    <property type="entry name" value="alpha/beta-Hydrolases"/>
    <property type="match status" value="1"/>
</dbReference>
<organism evidence="2 3">
    <name type="scientific">Talaromyces rugulosus</name>
    <name type="common">Penicillium rugulosum</name>
    <dbReference type="NCBI Taxonomy" id="121627"/>
    <lineage>
        <taxon>Eukaryota</taxon>
        <taxon>Fungi</taxon>
        <taxon>Dikarya</taxon>
        <taxon>Ascomycota</taxon>
        <taxon>Pezizomycotina</taxon>
        <taxon>Eurotiomycetes</taxon>
        <taxon>Eurotiomycetidae</taxon>
        <taxon>Eurotiales</taxon>
        <taxon>Trichocomaceae</taxon>
        <taxon>Talaromyces</taxon>
        <taxon>Talaromyces sect. Islandici</taxon>
    </lineage>
</organism>
<dbReference type="GeneID" id="55997052"/>
<feature type="domain" description="Dienelactone hydrolase" evidence="1">
    <location>
        <begin position="27"/>
        <end position="284"/>
    </location>
</feature>
<dbReference type="AlphaFoldDB" id="A0A7H8R8Z8"/>
<accession>A0A7H8R8Z8</accession>
<protein>
    <recommendedName>
        <fullName evidence="1">Dienelactone hydrolase domain-containing protein</fullName>
    </recommendedName>
</protein>
<dbReference type="Pfam" id="PF01738">
    <property type="entry name" value="DLH"/>
    <property type="match status" value="1"/>
</dbReference>
<proteinExistence type="predicted"/>